<feature type="transmembrane region" description="Helical" evidence="6">
    <location>
        <begin position="12"/>
        <end position="33"/>
    </location>
</feature>
<evidence type="ECO:0000313" key="7">
    <source>
        <dbReference type="EMBL" id="RDK91047.1"/>
    </source>
</evidence>
<keyword evidence="8" id="KW-1185">Reference proteome</keyword>
<proteinExistence type="predicted"/>
<dbReference type="RefSeq" id="WP_115458859.1">
    <property type="nucleotide sequence ID" value="NZ_QRAP01000005.1"/>
</dbReference>
<dbReference type="Proteomes" id="UP000254848">
    <property type="component" value="Unassembled WGS sequence"/>
</dbReference>
<evidence type="ECO:0000256" key="2">
    <source>
        <dbReference type="ARBA" id="ARBA00022475"/>
    </source>
</evidence>
<keyword evidence="2" id="KW-1003">Cell membrane</keyword>
<organism evidence="7 8">
    <name type="scientific">Enterobacillus tribolii</name>
    <dbReference type="NCBI Taxonomy" id="1487935"/>
    <lineage>
        <taxon>Bacteria</taxon>
        <taxon>Pseudomonadati</taxon>
        <taxon>Pseudomonadota</taxon>
        <taxon>Gammaproteobacteria</taxon>
        <taxon>Enterobacterales</taxon>
        <taxon>Hafniaceae</taxon>
        <taxon>Enterobacillus</taxon>
    </lineage>
</organism>
<reference evidence="7 8" key="1">
    <citation type="submission" date="2018-07" db="EMBL/GenBank/DDBJ databases">
        <title>Genomic Encyclopedia of Type Strains, Phase IV (KMG-IV): sequencing the most valuable type-strain genomes for metagenomic binning, comparative biology and taxonomic classification.</title>
        <authorList>
            <person name="Goeker M."/>
        </authorList>
    </citation>
    <scope>NUCLEOTIDE SEQUENCE [LARGE SCALE GENOMIC DNA]</scope>
    <source>
        <strain evidence="7 8">DSM 103736</strain>
    </source>
</reference>
<evidence type="ECO:0000256" key="1">
    <source>
        <dbReference type="ARBA" id="ARBA00004651"/>
    </source>
</evidence>
<keyword evidence="4 6" id="KW-1133">Transmembrane helix</keyword>
<dbReference type="OrthoDB" id="581870at2"/>
<dbReference type="EMBL" id="QRAP01000005">
    <property type="protein sequence ID" value="RDK91047.1"/>
    <property type="molecule type" value="Genomic_DNA"/>
</dbReference>
<keyword evidence="3 6" id="KW-0812">Transmembrane</keyword>
<name>A0A370QRJ3_9GAMM</name>
<dbReference type="PANTHER" id="PTHR30086:SF17">
    <property type="entry name" value="LYSE FAMILY TRANSLOCATOR"/>
    <property type="match status" value="1"/>
</dbReference>
<evidence type="ECO:0000256" key="5">
    <source>
        <dbReference type="ARBA" id="ARBA00023136"/>
    </source>
</evidence>
<dbReference type="GO" id="GO:0015171">
    <property type="term" value="F:amino acid transmembrane transporter activity"/>
    <property type="evidence" value="ECO:0007669"/>
    <property type="project" value="TreeGrafter"/>
</dbReference>
<feature type="transmembrane region" description="Helical" evidence="6">
    <location>
        <begin position="133"/>
        <end position="151"/>
    </location>
</feature>
<dbReference type="InterPro" id="IPR001123">
    <property type="entry name" value="LeuE-type"/>
</dbReference>
<dbReference type="AlphaFoldDB" id="A0A370QRJ3"/>
<evidence type="ECO:0000313" key="8">
    <source>
        <dbReference type="Proteomes" id="UP000254848"/>
    </source>
</evidence>
<evidence type="ECO:0000256" key="3">
    <source>
        <dbReference type="ARBA" id="ARBA00022692"/>
    </source>
</evidence>
<dbReference type="PANTHER" id="PTHR30086">
    <property type="entry name" value="ARGININE EXPORTER PROTEIN ARGO"/>
    <property type="match status" value="1"/>
</dbReference>
<accession>A0A370QRJ3</accession>
<dbReference type="GO" id="GO:0005886">
    <property type="term" value="C:plasma membrane"/>
    <property type="evidence" value="ECO:0007669"/>
    <property type="project" value="UniProtKB-SubCell"/>
</dbReference>
<gene>
    <name evidence="7" type="ORF">C8D90_105335</name>
</gene>
<feature type="transmembrane region" description="Helical" evidence="6">
    <location>
        <begin position="190"/>
        <end position="212"/>
    </location>
</feature>
<dbReference type="Pfam" id="PF01810">
    <property type="entry name" value="LysE"/>
    <property type="match status" value="1"/>
</dbReference>
<evidence type="ECO:0000256" key="4">
    <source>
        <dbReference type="ARBA" id="ARBA00022989"/>
    </source>
</evidence>
<sequence>MDIFNLLIPPAFPVLALSHFVALLSPGPDFFLLTGYAVRYRMRGSAGLCLGIASGNALYIMLAILGWSGLRHAPALFTVIELTGAGYLLWIGSRLMRSRPAAFTADGTTAAFPAFSRQILLGLGSSLLNPKNALFYLALMTSILGANVTLLQQATCGVWMTGVVLLWDLMMVWLIGLPGVQARLTGYIPVIERLAGAVLAGFGGWILLTFLWR</sequence>
<protein>
    <submittedName>
        <fullName evidence="7">Threonine/homoserine/homoserine lactone efflux protein</fullName>
    </submittedName>
</protein>
<keyword evidence="5 6" id="KW-0472">Membrane</keyword>
<comment type="caution">
    <text evidence="7">The sequence shown here is derived from an EMBL/GenBank/DDBJ whole genome shotgun (WGS) entry which is preliminary data.</text>
</comment>
<feature type="transmembrane region" description="Helical" evidence="6">
    <location>
        <begin position="45"/>
        <end position="67"/>
    </location>
</feature>
<feature type="transmembrane region" description="Helical" evidence="6">
    <location>
        <begin position="157"/>
        <end position="178"/>
    </location>
</feature>
<evidence type="ECO:0000256" key="6">
    <source>
        <dbReference type="SAM" id="Phobius"/>
    </source>
</evidence>
<comment type="subcellular location">
    <subcellularLocation>
        <location evidence="1">Cell membrane</location>
        <topology evidence="1">Multi-pass membrane protein</topology>
    </subcellularLocation>
</comment>